<sequence>MTGTLSPLVTGFAVTISLIVAVGAQNTWVLNKALRNQHPWTIAAVCIAIDISLMSVGVFTLDFIQQVIPGLVPVLTWMGIGLLIYLALQAFFRAWQGDGDGLATASVMPTGSAWRMAGQALAISLINPHVYLDTVILIGSVGAQQSQPVLFILGAGLASATWFCSLVAGAKKLRPYLTSAHHWRVMDTITGSVLLLVAMSLLP</sequence>
<accession>A0A222FH49</accession>
<dbReference type="AlphaFoldDB" id="A0A222FH49"/>
<dbReference type="RefSeq" id="WP_094059288.1">
    <property type="nucleotide sequence ID" value="NZ_CP022530.1"/>
</dbReference>
<feature type="transmembrane region" description="Helical" evidence="6">
    <location>
        <begin position="182"/>
        <end position="202"/>
    </location>
</feature>
<evidence type="ECO:0000256" key="5">
    <source>
        <dbReference type="ARBA" id="ARBA00023136"/>
    </source>
</evidence>
<dbReference type="InterPro" id="IPR001123">
    <property type="entry name" value="LeuE-type"/>
</dbReference>
<keyword evidence="4 6" id="KW-1133">Transmembrane helix</keyword>
<evidence type="ECO:0000256" key="6">
    <source>
        <dbReference type="SAM" id="Phobius"/>
    </source>
</evidence>
<evidence type="ECO:0000313" key="7">
    <source>
        <dbReference type="EMBL" id="ASP38089.1"/>
    </source>
</evidence>
<feature type="transmembrane region" description="Helical" evidence="6">
    <location>
        <begin position="149"/>
        <end position="170"/>
    </location>
</feature>
<dbReference type="GO" id="GO:0005886">
    <property type="term" value="C:plasma membrane"/>
    <property type="evidence" value="ECO:0007669"/>
    <property type="project" value="UniProtKB-SubCell"/>
</dbReference>
<feature type="transmembrane region" description="Helical" evidence="6">
    <location>
        <begin position="40"/>
        <end position="64"/>
    </location>
</feature>
<evidence type="ECO:0000256" key="4">
    <source>
        <dbReference type="ARBA" id="ARBA00022989"/>
    </source>
</evidence>
<proteinExistence type="predicted"/>
<comment type="subcellular location">
    <subcellularLocation>
        <location evidence="1">Cell membrane</location>
        <topology evidence="1">Multi-pass membrane protein</topology>
    </subcellularLocation>
</comment>
<keyword evidence="3 6" id="KW-0812">Transmembrane</keyword>
<keyword evidence="2" id="KW-1003">Cell membrane</keyword>
<protein>
    <submittedName>
        <fullName evidence="7">Lysine transporter LysE</fullName>
    </submittedName>
</protein>
<evidence type="ECO:0000313" key="8">
    <source>
        <dbReference type="Proteomes" id="UP000202440"/>
    </source>
</evidence>
<reference evidence="7 8" key="1">
    <citation type="submission" date="2017-07" db="EMBL/GenBank/DDBJ databases">
        <title>Annotated genome sequence of Bacterioplanes sanyensis isolated from Red Sea.</title>
        <authorList>
            <person name="Rehman Z.U."/>
        </authorList>
    </citation>
    <scope>NUCLEOTIDE SEQUENCE [LARGE SCALE GENOMIC DNA]</scope>
    <source>
        <strain evidence="7 8">NV9</strain>
    </source>
</reference>
<gene>
    <name evidence="7" type="ORF">CHH28_05065</name>
</gene>
<dbReference type="GO" id="GO:0015171">
    <property type="term" value="F:amino acid transmembrane transporter activity"/>
    <property type="evidence" value="ECO:0007669"/>
    <property type="project" value="TreeGrafter"/>
</dbReference>
<dbReference type="PANTHER" id="PTHR30086:SF20">
    <property type="entry name" value="ARGININE EXPORTER PROTEIN ARGO-RELATED"/>
    <property type="match status" value="1"/>
</dbReference>
<dbReference type="Pfam" id="PF01810">
    <property type="entry name" value="LysE"/>
    <property type="match status" value="1"/>
</dbReference>
<keyword evidence="5 6" id="KW-0472">Membrane</keyword>
<evidence type="ECO:0000256" key="3">
    <source>
        <dbReference type="ARBA" id="ARBA00022692"/>
    </source>
</evidence>
<name>A0A222FH49_9GAMM</name>
<keyword evidence="8" id="KW-1185">Reference proteome</keyword>
<organism evidence="7 8">
    <name type="scientific">Bacterioplanes sanyensis</name>
    <dbReference type="NCBI Taxonomy" id="1249553"/>
    <lineage>
        <taxon>Bacteria</taxon>
        <taxon>Pseudomonadati</taxon>
        <taxon>Pseudomonadota</taxon>
        <taxon>Gammaproteobacteria</taxon>
        <taxon>Oceanospirillales</taxon>
        <taxon>Oceanospirillaceae</taxon>
        <taxon>Bacterioplanes</taxon>
    </lineage>
</organism>
<dbReference type="Proteomes" id="UP000202440">
    <property type="component" value="Chromosome"/>
</dbReference>
<dbReference type="KEGG" id="bsan:CHH28_05065"/>
<dbReference type="OrthoDB" id="5638726at2"/>
<dbReference type="PANTHER" id="PTHR30086">
    <property type="entry name" value="ARGININE EXPORTER PROTEIN ARGO"/>
    <property type="match status" value="1"/>
</dbReference>
<feature type="transmembrane region" description="Helical" evidence="6">
    <location>
        <begin position="71"/>
        <end position="92"/>
    </location>
</feature>
<evidence type="ECO:0000256" key="1">
    <source>
        <dbReference type="ARBA" id="ARBA00004651"/>
    </source>
</evidence>
<dbReference type="EMBL" id="CP022530">
    <property type="protein sequence ID" value="ASP38089.1"/>
    <property type="molecule type" value="Genomic_DNA"/>
</dbReference>
<evidence type="ECO:0000256" key="2">
    <source>
        <dbReference type="ARBA" id="ARBA00022475"/>
    </source>
</evidence>